<proteinExistence type="predicted"/>
<dbReference type="AlphaFoldDB" id="K1YN94"/>
<protein>
    <recommendedName>
        <fullName evidence="2">GIY-YIG domain-containing protein</fullName>
    </recommendedName>
</protein>
<gene>
    <name evidence="1" type="ORF">ACD_71C00130G0002</name>
</gene>
<accession>K1YN94</accession>
<evidence type="ECO:0008006" key="2">
    <source>
        <dbReference type="Google" id="ProtNLM"/>
    </source>
</evidence>
<organism evidence="1">
    <name type="scientific">uncultured bacterium</name>
    <name type="common">gcode 4</name>
    <dbReference type="NCBI Taxonomy" id="1234023"/>
    <lineage>
        <taxon>Bacteria</taxon>
        <taxon>environmental samples</taxon>
    </lineage>
</organism>
<evidence type="ECO:0000313" key="1">
    <source>
        <dbReference type="EMBL" id="EKD44440.1"/>
    </source>
</evidence>
<dbReference type="EMBL" id="AMFJ01028861">
    <property type="protein sequence ID" value="EKD44440.1"/>
    <property type="molecule type" value="Genomic_DNA"/>
</dbReference>
<comment type="caution">
    <text evidence="1">The sequence shown here is derived from an EMBL/GenBank/DDBJ whole genome shotgun (WGS) entry which is preliminary data.</text>
</comment>
<name>K1YN94_9BACT</name>
<reference evidence="1" key="1">
    <citation type="journal article" date="2012" name="Science">
        <title>Fermentation, hydrogen, and sulfur metabolism in multiple uncultivated bacterial phyla.</title>
        <authorList>
            <person name="Wrighton K.C."/>
            <person name="Thomas B.C."/>
            <person name="Sharon I."/>
            <person name="Miller C.S."/>
            <person name="Castelle C.J."/>
            <person name="VerBerkmoes N.C."/>
            <person name="Wilkins M.J."/>
            <person name="Hettich R.L."/>
            <person name="Lipton M.S."/>
            <person name="Williams K.H."/>
            <person name="Long P.E."/>
            <person name="Banfield J.F."/>
        </authorList>
    </citation>
    <scope>NUCLEOTIDE SEQUENCE [LARGE SCALE GENOMIC DNA]</scope>
</reference>
<sequence>MDYTDDNAPIDWTDLISLYWINITTKVPEEAWIYAILYKDNESQHIFYVWQTDNLKKQLLEHISSNEPNECLNQKIRYYRCYFKYTKISLQKERDDCKALLLRKYWRDLCKEVNSSENSSI</sequence>